<comment type="function">
    <text evidence="9 10">The RecF protein is involved in DNA metabolism; it is required for DNA replication and normal SOS inducibility. RecF binds preferentially to single-stranded, linear DNA. It also seems to bind ATP.</text>
</comment>
<evidence type="ECO:0000256" key="9">
    <source>
        <dbReference type="HAMAP-Rule" id="MF_00365"/>
    </source>
</evidence>
<comment type="caution">
    <text evidence="12">The sequence shown here is derived from an EMBL/GenBank/DDBJ whole genome shotgun (WGS) entry which is preliminary data.</text>
</comment>
<dbReference type="InterPro" id="IPR003395">
    <property type="entry name" value="RecF/RecN/SMC_N"/>
</dbReference>
<evidence type="ECO:0000313" key="12">
    <source>
        <dbReference type="EMBL" id="EKE29252.1"/>
    </source>
</evidence>
<dbReference type="InterPro" id="IPR027417">
    <property type="entry name" value="P-loop_NTPase"/>
</dbReference>
<evidence type="ECO:0000259" key="11">
    <source>
        <dbReference type="Pfam" id="PF02463"/>
    </source>
</evidence>
<dbReference type="HAMAP" id="MF_00365">
    <property type="entry name" value="RecF"/>
    <property type="match status" value="1"/>
</dbReference>
<dbReference type="GO" id="GO:0009432">
    <property type="term" value="P:SOS response"/>
    <property type="evidence" value="ECO:0007669"/>
    <property type="project" value="UniProtKB-UniRule"/>
</dbReference>
<sequence>MLRSLELHDFKIHTDSEFSFSDMNLIVWANGSGKTNILEAIYLLLNSRTYQSQNIDRLVNFLGESFLVSGKIGEDYLSKTPKVTYDSKTQKSSFLLNWIKSTRPKYLENTKHIAVFFSPLEMNIIYLGPSLRRDFLDEVCTLSNVAFSKVRSDYSKILRSRNKLLKWIQEWKAEKEDLKFWNSAFVKVTSEYYTHRKKFLDFVSDNISIIENFLENKYKLSFNYKTKVDFADLEKSISAYIEKNIDRDIMTGCTYIWPHLDDFQFIVETTRHIMSSEECLSRGENKSILIWLKFLEIEFYKKLHSENIIILLDDIFSELDDEHIGSVMDYCDRFQTFITAQNMPQFLLDKANINVIYT</sequence>
<comment type="caution">
    <text evidence="9">Lacks conserved residue(s) required for the propagation of feature annotation.</text>
</comment>
<keyword evidence="9 10" id="KW-0227">DNA damage</keyword>
<keyword evidence="8 9" id="KW-0238">DNA-binding</keyword>
<dbReference type="InterPro" id="IPR042174">
    <property type="entry name" value="RecF_2"/>
</dbReference>
<keyword evidence="9 10" id="KW-0234">DNA repair</keyword>
<evidence type="ECO:0000256" key="3">
    <source>
        <dbReference type="ARBA" id="ARBA00020170"/>
    </source>
</evidence>
<dbReference type="PROSITE" id="PS00618">
    <property type="entry name" value="RECF_2"/>
    <property type="match status" value="1"/>
</dbReference>
<dbReference type="GO" id="GO:0003697">
    <property type="term" value="F:single-stranded DNA binding"/>
    <property type="evidence" value="ECO:0007669"/>
    <property type="project" value="UniProtKB-UniRule"/>
</dbReference>
<dbReference type="AlphaFoldDB" id="K2G4J1"/>
<keyword evidence="4 9" id="KW-0963">Cytoplasm</keyword>
<evidence type="ECO:0000256" key="8">
    <source>
        <dbReference type="ARBA" id="ARBA00023125"/>
    </source>
</evidence>
<accession>K2G4J1</accession>
<feature type="domain" description="RecF/RecN/SMC N-terminal" evidence="11">
    <location>
        <begin position="1"/>
        <end position="343"/>
    </location>
</feature>
<evidence type="ECO:0000256" key="5">
    <source>
        <dbReference type="ARBA" id="ARBA00022705"/>
    </source>
</evidence>
<gene>
    <name evidence="9" type="primary">recF</name>
    <name evidence="12" type="ORF">ACD_2C00200G0003</name>
</gene>
<dbReference type="NCBIfam" id="TIGR00611">
    <property type="entry name" value="recf"/>
    <property type="match status" value="1"/>
</dbReference>
<evidence type="ECO:0000256" key="10">
    <source>
        <dbReference type="RuleBase" id="RU000578"/>
    </source>
</evidence>
<keyword evidence="9 10" id="KW-0742">SOS response</keyword>
<reference evidence="12" key="1">
    <citation type="journal article" date="2012" name="Science">
        <title>Fermentation, hydrogen, and sulfur metabolism in multiple uncultivated bacterial phyla.</title>
        <authorList>
            <person name="Wrighton K.C."/>
            <person name="Thomas B.C."/>
            <person name="Sharon I."/>
            <person name="Miller C.S."/>
            <person name="Castelle C.J."/>
            <person name="VerBerkmoes N.C."/>
            <person name="Wilkins M.J."/>
            <person name="Hettich R.L."/>
            <person name="Lipton M.S."/>
            <person name="Williams K.H."/>
            <person name="Long P.E."/>
            <person name="Banfield J.F."/>
        </authorList>
    </citation>
    <scope>NUCLEOTIDE SEQUENCE [LARGE SCALE GENOMIC DNA]</scope>
</reference>
<evidence type="ECO:0000256" key="4">
    <source>
        <dbReference type="ARBA" id="ARBA00022490"/>
    </source>
</evidence>
<dbReference type="GO" id="GO:0006260">
    <property type="term" value="P:DNA replication"/>
    <property type="evidence" value="ECO:0007669"/>
    <property type="project" value="UniProtKB-UniRule"/>
</dbReference>
<organism evidence="12">
    <name type="scientific">uncultured bacterium</name>
    <name type="common">gcode 4</name>
    <dbReference type="NCBI Taxonomy" id="1234023"/>
    <lineage>
        <taxon>Bacteria</taxon>
        <taxon>environmental samples</taxon>
    </lineage>
</organism>
<protein>
    <recommendedName>
        <fullName evidence="3 9">DNA replication and repair protein RecF</fullName>
    </recommendedName>
</protein>
<dbReference type="GO" id="GO:0005737">
    <property type="term" value="C:cytoplasm"/>
    <property type="evidence" value="ECO:0007669"/>
    <property type="project" value="UniProtKB-SubCell"/>
</dbReference>
<keyword evidence="7 9" id="KW-0067">ATP-binding</keyword>
<dbReference type="PANTHER" id="PTHR32182">
    <property type="entry name" value="DNA REPLICATION AND REPAIR PROTEIN RECF"/>
    <property type="match status" value="1"/>
</dbReference>
<evidence type="ECO:0000256" key="6">
    <source>
        <dbReference type="ARBA" id="ARBA00022741"/>
    </source>
</evidence>
<comment type="subcellular location">
    <subcellularLocation>
        <location evidence="1 9 10">Cytoplasm</location>
    </subcellularLocation>
</comment>
<evidence type="ECO:0000256" key="2">
    <source>
        <dbReference type="ARBA" id="ARBA00008016"/>
    </source>
</evidence>
<comment type="similarity">
    <text evidence="2 9 10">Belongs to the RecF family.</text>
</comment>
<evidence type="ECO:0000256" key="7">
    <source>
        <dbReference type="ARBA" id="ARBA00022840"/>
    </source>
</evidence>
<dbReference type="PANTHER" id="PTHR32182:SF0">
    <property type="entry name" value="DNA REPLICATION AND REPAIR PROTEIN RECF"/>
    <property type="match status" value="1"/>
</dbReference>
<dbReference type="GO" id="GO:0006302">
    <property type="term" value="P:double-strand break repair"/>
    <property type="evidence" value="ECO:0007669"/>
    <property type="project" value="TreeGrafter"/>
</dbReference>
<dbReference type="Pfam" id="PF02463">
    <property type="entry name" value="SMC_N"/>
    <property type="match status" value="1"/>
</dbReference>
<name>K2G4J1_9BACT</name>
<dbReference type="GO" id="GO:0000731">
    <property type="term" value="P:DNA synthesis involved in DNA repair"/>
    <property type="evidence" value="ECO:0007669"/>
    <property type="project" value="TreeGrafter"/>
</dbReference>
<keyword evidence="5 9" id="KW-0235">DNA replication</keyword>
<dbReference type="InterPro" id="IPR018078">
    <property type="entry name" value="DNA-binding_RecF_CS"/>
</dbReference>
<dbReference type="SUPFAM" id="SSF52540">
    <property type="entry name" value="P-loop containing nucleoside triphosphate hydrolases"/>
    <property type="match status" value="1"/>
</dbReference>
<dbReference type="Gene3D" id="1.20.1050.90">
    <property type="entry name" value="RecF/RecN/SMC, N-terminal domain"/>
    <property type="match status" value="1"/>
</dbReference>
<dbReference type="GO" id="GO:0005524">
    <property type="term" value="F:ATP binding"/>
    <property type="evidence" value="ECO:0007669"/>
    <property type="project" value="UniProtKB-UniRule"/>
</dbReference>
<dbReference type="EMBL" id="AMFJ01000200">
    <property type="protein sequence ID" value="EKE29252.1"/>
    <property type="molecule type" value="Genomic_DNA"/>
</dbReference>
<keyword evidence="6 9" id="KW-0547">Nucleotide-binding</keyword>
<evidence type="ECO:0000256" key="1">
    <source>
        <dbReference type="ARBA" id="ARBA00004496"/>
    </source>
</evidence>
<proteinExistence type="inferred from homology"/>
<dbReference type="InterPro" id="IPR001238">
    <property type="entry name" value="DNA-binding_RecF"/>
</dbReference>
<dbReference type="Gene3D" id="3.40.50.300">
    <property type="entry name" value="P-loop containing nucleotide triphosphate hydrolases"/>
    <property type="match status" value="1"/>
</dbReference>